<accession>A0A5A5R6P2</accession>
<organism evidence="1 2">
    <name type="scientific">Microcystis aeruginosa NIES-2519</name>
    <dbReference type="NCBI Taxonomy" id="2303981"/>
    <lineage>
        <taxon>Bacteria</taxon>
        <taxon>Bacillati</taxon>
        <taxon>Cyanobacteriota</taxon>
        <taxon>Cyanophyceae</taxon>
        <taxon>Oscillatoriophycideae</taxon>
        <taxon>Chroococcales</taxon>
        <taxon>Microcystaceae</taxon>
        <taxon>Microcystis</taxon>
    </lineage>
</organism>
<gene>
    <name evidence="1" type="ORF">MiYa_02001</name>
</gene>
<protein>
    <submittedName>
        <fullName evidence="1">Uncharacterized protein</fullName>
    </submittedName>
</protein>
<name>A0A5A5R6P2_MICAE</name>
<comment type="caution">
    <text evidence="1">The sequence shown here is derived from an EMBL/GenBank/DDBJ whole genome shotgun (WGS) entry which is preliminary data.</text>
</comment>
<evidence type="ECO:0000313" key="2">
    <source>
        <dbReference type="Proteomes" id="UP000323569"/>
    </source>
</evidence>
<dbReference type="EMBL" id="BHVO01000028">
    <property type="protein sequence ID" value="GCA70469.1"/>
    <property type="molecule type" value="Genomic_DNA"/>
</dbReference>
<reference evidence="1 2" key="1">
    <citation type="submission" date="2018-09" db="EMBL/GenBank/DDBJ databases">
        <title>Evolutionary history of phycoerythrin pigmentation in the water bloom-forming cyanobacterium Microcystis aeruginosa.</title>
        <authorList>
            <person name="Tanabe Y."/>
            <person name="Tanabe Y."/>
            <person name="Yamaguchi H."/>
        </authorList>
    </citation>
    <scope>NUCLEOTIDE SEQUENCE [LARGE SCALE GENOMIC DNA]</scope>
    <source>
        <strain evidence="1 2">NIES-2519</strain>
    </source>
</reference>
<evidence type="ECO:0000313" key="1">
    <source>
        <dbReference type="EMBL" id="GCA70469.1"/>
    </source>
</evidence>
<dbReference type="Proteomes" id="UP000323569">
    <property type="component" value="Unassembled WGS sequence"/>
</dbReference>
<sequence length="44" mass="5159">MFVYLRQETNPTYQIMPEVNLMYPESAINLLQILKAMGQLILET</sequence>
<dbReference type="AlphaFoldDB" id="A0A5A5R6P2"/>
<proteinExistence type="predicted"/>